<dbReference type="Proteomes" id="UP000321085">
    <property type="component" value="Unassembled WGS sequence"/>
</dbReference>
<proteinExistence type="predicted"/>
<reference evidence="2 3" key="1">
    <citation type="submission" date="2019-07" db="EMBL/GenBank/DDBJ databases">
        <title>Whole genome shotgun sequence of Microvirga aerophila NBRC 106136.</title>
        <authorList>
            <person name="Hosoyama A."/>
            <person name="Uohara A."/>
            <person name="Ohji S."/>
            <person name="Ichikawa N."/>
        </authorList>
    </citation>
    <scope>NUCLEOTIDE SEQUENCE [LARGE SCALE GENOMIC DNA]</scope>
    <source>
        <strain evidence="2 3">NBRC 106136</strain>
    </source>
</reference>
<organism evidence="2 3">
    <name type="scientific">Microvirga aerophila</name>
    <dbReference type="NCBI Taxonomy" id="670291"/>
    <lineage>
        <taxon>Bacteria</taxon>
        <taxon>Pseudomonadati</taxon>
        <taxon>Pseudomonadota</taxon>
        <taxon>Alphaproteobacteria</taxon>
        <taxon>Hyphomicrobiales</taxon>
        <taxon>Methylobacteriaceae</taxon>
        <taxon>Microvirga</taxon>
    </lineage>
</organism>
<keyword evidence="3" id="KW-1185">Reference proteome</keyword>
<evidence type="ECO:0000256" key="1">
    <source>
        <dbReference type="SAM" id="MobiDB-lite"/>
    </source>
</evidence>
<sequence>MWNSKCPEPHDKTDIPEEPESSWCEREINERWTQVCDETPCHRYVEQERPHDFFKGEMS</sequence>
<name>A0A512C2W0_9HYPH</name>
<protein>
    <submittedName>
        <fullName evidence="2">Uncharacterized protein</fullName>
    </submittedName>
</protein>
<dbReference type="EMBL" id="BJYU01000207">
    <property type="protein sequence ID" value="GEO18553.1"/>
    <property type="molecule type" value="Genomic_DNA"/>
</dbReference>
<comment type="caution">
    <text evidence="2">The sequence shown here is derived from an EMBL/GenBank/DDBJ whole genome shotgun (WGS) entry which is preliminary data.</text>
</comment>
<evidence type="ECO:0000313" key="2">
    <source>
        <dbReference type="EMBL" id="GEO18553.1"/>
    </source>
</evidence>
<feature type="region of interest" description="Disordered" evidence="1">
    <location>
        <begin position="1"/>
        <end position="22"/>
    </location>
</feature>
<gene>
    <name evidence="2" type="ORF">MAE02_62490</name>
</gene>
<dbReference type="AlphaFoldDB" id="A0A512C2W0"/>
<evidence type="ECO:0000313" key="3">
    <source>
        <dbReference type="Proteomes" id="UP000321085"/>
    </source>
</evidence>
<accession>A0A512C2W0</accession>